<accession>A0A7S4GP96</accession>
<feature type="compositionally biased region" description="Low complexity" evidence="2">
    <location>
        <begin position="448"/>
        <end position="463"/>
    </location>
</feature>
<keyword evidence="1" id="KW-0175">Coiled coil</keyword>
<feature type="compositionally biased region" description="Low complexity" evidence="2">
    <location>
        <begin position="49"/>
        <end position="60"/>
    </location>
</feature>
<feature type="region of interest" description="Disordered" evidence="2">
    <location>
        <begin position="177"/>
        <end position="210"/>
    </location>
</feature>
<feature type="compositionally biased region" description="Polar residues" evidence="2">
    <location>
        <begin position="779"/>
        <end position="793"/>
    </location>
</feature>
<feature type="compositionally biased region" description="Polar residues" evidence="2">
    <location>
        <begin position="464"/>
        <end position="473"/>
    </location>
</feature>
<evidence type="ECO:0000313" key="3">
    <source>
        <dbReference type="EMBL" id="CAE0842817.1"/>
    </source>
</evidence>
<feature type="coiled-coil region" evidence="1">
    <location>
        <begin position="509"/>
        <end position="551"/>
    </location>
</feature>
<evidence type="ECO:0000256" key="2">
    <source>
        <dbReference type="SAM" id="MobiDB-lite"/>
    </source>
</evidence>
<feature type="compositionally biased region" description="Basic and acidic residues" evidence="2">
    <location>
        <begin position="424"/>
        <end position="439"/>
    </location>
</feature>
<sequence length="814" mass="89714">MLTVTSFVAPDGEEVTESPILTDVEFSGKPMFWQRADAMSPAPREVDSDASLSEYSSDSEQSIEENVEGDTSASKEVVPMIRMRRSSSTTTEILAHAKPTEGDEQEDNSGAAERAAALSPVSNFNSDSSDTDTDSSSSGSSDEEERNNKDQATVNSYLLAVYQRVGRLMRNKRVQPNAREVDVVTTKGDAPPSYGERSNEEEAPPALYGEGNKSESEVVQAAINLMVSPAIQGVARDLARESRIQRLFQQRRGIVQSAMAKDEKLARLKEEQQAMDARQLQQLEAVQDRLHAVEVEENMTTSGAESRALATKKLAIEVELRDVQAKHKAQVAELRGRLEAAALTTEEDSVLHPAQPSKVPMPPGRQSDAAPRPAPARSTPVKDKPKAPSHKLAANRSSSPCRPYAASPKPRAKSCRAGSTIYTGDDRPSPEPRAGEDSVKTPSYAGERSLTPPSPTSSSRASPNGPSRGSLNGKSGHRPRGVSVAQLSPRGQQEEWVKDSELLKSGLQKRELTEQLRKENVEQAQAYQQLIKDTDVRRAELEEQLEKEGKDPERKKVILDAIMELDDNFEQATEDEAARKEREKVPDFGVIIDTEEARVLRGYDAKNMKRKSAVPDKSWADYAEQNKQYRGDLKAHAHQTKAAKAKEKEIRDLEKQRQVERIVFEEQVEQLGKQVVELNNKLQSNNLSDREKFALLEQKLQATTALDACEQLEQEKIAAHATALPVLTAQEKALLRGVRAKRRNQLERQKSGAGAAVCNGQRKTSRRQSETEDMYSAYKSESSQHSLMVSTDAQEGARAQGTDATSEQGLAAMR</sequence>
<reference evidence="3" key="1">
    <citation type="submission" date="2021-01" db="EMBL/GenBank/DDBJ databases">
        <authorList>
            <person name="Corre E."/>
            <person name="Pelletier E."/>
            <person name="Niang G."/>
            <person name="Scheremetjew M."/>
            <person name="Finn R."/>
            <person name="Kale V."/>
            <person name="Holt S."/>
            <person name="Cochrane G."/>
            <person name="Meng A."/>
            <person name="Brown T."/>
            <person name="Cohen L."/>
        </authorList>
    </citation>
    <scope>NUCLEOTIDE SEQUENCE</scope>
    <source>
        <strain evidence="3">CCMP1594</strain>
    </source>
</reference>
<evidence type="ECO:0000256" key="1">
    <source>
        <dbReference type="SAM" id="Coils"/>
    </source>
</evidence>
<feature type="region of interest" description="Disordered" evidence="2">
    <location>
        <begin position="37"/>
        <end position="152"/>
    </location>
</feature>
<proteinExistence type="predicted"/>
<protein>
    <submittedName>
        <fullName evidence="3">Uncharacterized protein</fullName>
    </submittedName>
</protein>
<feature type="coiled-coil region" evidence="1">
    <location>
        <begin position="636"/>
        <end position="715"/>
    </location>
</feature>
<organism evidence="3">
    <name type="scientific">Eutreptiella gymnastica</name>
    <dbReference type="NCBI Taxonomy" id="73025"/>
    <lineage>
        <taxon>Eukaryota</taxon>
        <taxon>Discoba</taxon>
        <taxon>Euglenozoa</taxon>
        <taxon>Euglenida</taxon>
        <taxon>Spirocuta</taxon>
        <taxon>Euglenophyceae</taxon>
        <taxon>Eutreptiales</taxon>
        <taxon>Eutreptiaceae</taxon>
        <taxon>Eutreptiella</taxon>
    </lineage>
</organism>
<feature type="region of interest" description="Disordered" evidence="2">
    <location>
        <begin position="743"/>
        <end position="814"/>
    </location>
</feature>
<name>A0A7S4GP96_9EUGL</name>
<feature type="region of interest" description="Disordered" evidence="2">
    <location>
        <begin position="344"/>
        <end position="499"/>
    </location>
</feature>
<dbReference type="EMBL" id="HBJA01152205">
    <property type="protein sequence ID" value="CAE0842817.1"/>
    <property type="molecule type" value="Transcribed_RNA"/>
</dbReference>
<gene>
    <name evidence="3" type="ORF">EGYM00163_LOCUS52071</name>
</gene>
<dbReference type="AlphaFoldDB" id="A0A7S4GP96"/>